<evidence type="ECO:0000313" key="2">
    <source>
        <dbReference type="Proteomes" id="UP000184063"/>
    </source>
</evidence>
<organism evidence="1 2">
    <name type="scientific">Aspergillus luchuensis (strain CBS 106.47)</name>
    <dbReference type="NCBI Taxonomy" id="1137211"/>
    <lineage>
        <taxon>Eukaryota</taxon>
        <taxon>Fungi</taxon>
        <taxon>Dikarya</taxon>
        <taxon>Ascomycota</taxon>
        <taxon>Pezizomycotina</taxon>
        <taxon>Eurotiomycetes</taxon>
        <taxon>Eurotiomycetidae</taxon>
        <taxon>Eurotiales</taxon>
        <taxon>Aspergillaceae</taxon>
        <taxon>Aspergillus</taxon>
        <taxon>Aspergillus subgen. Circumdati</taxon>
    </lineage>
</organism>
<accession>A0A1M3T533</accession>
<gene>
    <name evidence="1" type="ORF">ASPFODRAFT_366584</name>
</gene>
<protein>
    <submittedName>
        <fullName evidence="1">Uncharacterized protein</fullName>
    </submittedName>
</protein>
<proteinExistence type="predicted"/>
<dbReference type="Proteomes" id="UP000184063">
    <property type="component" value="Unassembled WGS sequence"/>
</dbReference>
<dbReference type="AlphaFoldDB" id="A0A1M3T533"/>
<dbReference type="EMBL" id="KV878249">
    <property type="protein sequence ID" value="OJZ81864.1"/>
    <property type="molecule type" value="Genomic_DNA"/>
</dbReference>
<evidence type="ECO:0000313" key="1">
    <source>
        <dbReference type="EMBL" id="OJZ81864.1"/>
    </source>
</evidence>
<sequence length="99" mass="11109">MQRTEIKIMSQIHPAVFRDRPDIRQSAICNMLPSKLLGFLSSSFHPRAIPLDPDVLLYTNFNKTLSDTKYQPLQSTLATLNLLLTLTALSVDPDIPNEG</sequence>
<name>A0A1M3T533_ASPLC</name>
<reference evidence="2" key="1">
    <citation type="journal article" date="2017" name="Genome Biol.">
        <title>Comparative genomics reveals high biological diversity and specific adaptations in the industrially and medically important fungal genus Aspergillus.</title>
        <authorList>
            <person name="de Vries R.P."/>
            <person name="Riley R."/>
            <person name="Wiebenga A."/>
            <person name="Aguilar-Osorio G."/>
            <person name="Amillis S."/>
            <person name="Uchima C.A."/>
            <person name="Anderluh G."/>
            <person name="Asadollahi M."/>
            <person name="Askin M."/>
            <person name="Barry K."/>
            <person name="Battaglia E."/>
            <person name="Bayram O."/>
            <person name="Benocci T."/>
            <person name="Braus-Stromeyer S.A."/>
            <person name="Caldana C."/>
            <person name="Canovas D."/>
            <person name="Cerqueira G.C."/>
            <person name="Chen F."/>
            <person name="Chen W."/>
            <person name="Choi C."/>
            <person name="Clum A."/>
            <person name="Dos Santos R.A."/>
            <person name="Damasio A.R."/>
            <person name="Diallinas G."/>
            <person name="Emri T."/>
            <person name="Fekete E."/>
            <person name="Flipphi M."/>
            <person name="Freyberg S."/>
            <person name="Gallo A."/>
            <person name="Gournas C."/>
            <person name="Habgood R."/>
            <person name="Hainaut M."/>
            <person name="Harispe M.L."/>
            <person name="Henrissat B."/>
            <person name="Hilden K.S."/>
            <person name="Hope R."/>
            <person name="Hossain A."/>
            <person name="Karabika E."/>
            <person name="Karaffa L."/>
            <person name="Karanyi Z."/>
            <person name="Krasevec N."/>
            <person name="Kuo A."/>
            <person name="Kusch H."/>
            <person name="LaButti K."/>
            <person name="Lagendijk E.L."/>
            <person name="Lapidus A."/>
            <person name="Levasseur A."/>
            <person name="Lindquist E."/>
            <person name="Lipzen A."/>
            <person name="Logrieco A.F."/>
            <person name="MacCabe A."/>
            <person name="Maekelae M.R."/>
            <person name="Malavazi I."/>
            <person name="Melin P."/>
            <person name="Meyer V."/>
            <person name="Mielnichuk N."/>
            <person name="Miskei M."/>
            <person name="Molnar A.P."/>
            <person name="Mule G."/>
            <person name="Ngan C.Y."/>
            <person name="Orejas M."/>
            <person name="Orosz E."/>
            <person name="Ouedraogo J.P."/>
            <person name="Overkamp K.M."/>
            <person name="Park H.-S."/>
            <person name="Perrone G."/>
            <person name="Piumi F."/>
            <person name="Punt P.J."/>
            <person name="Ram A.F."/>
            <person name="Ramon A."/>
            <person name="Rauscher S."/>
            <person name="Record E."/>
            <person name="Riano-Pachon D.M."/>
            <person name="Robert V."/>
            <person name="Roehrig J."/>
            <person name="Ruller R."/>
            <person name="Salamov A."/>
            <person name="Salih N.S."/>
            <person name="Samson R.A."/>
            <person name="Sandor E."/>
            <person name="Sanguinetti M."/>
            <person name="Schuetze T."/>
            <person name="Sepcic K."/>
            <person name="Shelest E."/>
            <person name="Sherlock G."/>
            <person name="Sophianopoulou V."/>
            <person name="Squina F.M."/>
            <person name="Sun H."/>
            <person name="Susca A."/>
            <person name="Todd R.B."/>
            <person name="Tsang A."/>
            <person name="Unkles S.E."/>
            <person name="van de Wiele N."/>
            <person name="van Rossen-Uffink D."/>
            <person name="Oliveira J.V."/>
            <person name="Vesth T.C."/>
            <person name="Visser J."/>
            <person name="Yu J.-H."/>
            <person name="Zhou M."/>
            <person name="Andersen M.R."/>
            <person name="Archer D.B."/>
            <person name="Baker S.E."/>
            <person name="Benoit I."/>
            <person name="Brakhage A.A."/>
            <person name="Braus G.H."/>
            <person name="Fischer R."/>
            <person name="Frisvad J.C."/>
            <person name="Goldman G.H."/>
            <person name="Houbraken J."/>
            <person name="Oakley B."/>
            <person name="Pocsi I."/>
            <person name="Scazzocchio C."/>
            <person name="Seiboth B."/>
            <person name="vanKuyk P.A."/>
            <person name="Wortman J."/>
            <person name="Dyer P.S."/>
            <person name="Grigoriev I.V."/>
        </authorList>
    </citation>
    <scope>NUCLEOTIDE SEQUENCE [LARGE SCALE GENOMIC DNA]</scope>
    <source>
        <strain evidence="2">CBS 106.47</strain>
    </source>
</reference>
<dbReference type="VEuPathDB" id="FungiDB:ASPFODRAFT_366584"/>